<protein>
    <submittedName>
        <fullName evidence="2">Ubiquinone/menaquinone biosynthesis C-methylase UbiE</fullName>
    </submittedName>
</protein>
<keyword evidence="3" id="KW-1185">Reference proteome</keyword>
<dbReference type="PANTHER" id="PTHR43861:SF1">
    <property type="entry name" value="TRANS-ACONITATE 2-METHYLTRANSFERASE"/>
    <property type="match status" value="1"/>
</dbReference>
<dbReference type="PANTHER" id="PTHR43861">
    <property type="entry name" value="TRANS-ACONITATE 2-METHYLTRANSFERASE-RELATED"/>
    <property type="match status" value="1"/>
</dbReference>
<dbReference type="Gene3D" id="3.40.630.30">
    <property type="match status" value="1"/>
</dbReference>
<dbReference type="CDD" id="cd02440">
    <property type="entry name" value="AdoMet_MTases"/>
    <property type="match status" value="1"/>
</dbReference>
<dbReference type="GO" id="GO:0032259">
    <property type="term" value="P:methylation"/>
    <property type="evidence" value="ECO:0007669"/>
    <property type="project" value="UniProtKB-KW"/>
</dbReference>
<evidence type="ECO:0000313" key="3">
    <source>
        <dbReference type="Proteomes" id="UP000238007"/>
    </source>
</evidence>
<reference evidence="2 3" key="1">
    <citation type="submission" date="2018-03" db="EMBL/GenBank/DDBJ databases">
        <title>Genomic Encyclopedia of Archaeal and Bacterial Type Strains, Phase II (KMG-II): from individual species to whole genera.</title>
        <authorList>
            <person name="Goeker M."/>
        </authorList>
    </citation>
    <scope>NUCLEOTIDE SEQUENCE [LARGE SCALE GENOMIC DNA]</scope>
    <source>
        <strain evidence="2 3">DSM 101533</strain>
    </source>
</reference>
<accession>A0A2T0VTM0</accession>
<evidence type="ECO:0000313" key="2">
    <source>
        <dbReference type="EMBL" id="PRY74531.1"/>
    </source>
</evidence>
<keyword evidence="2" id="KW-0489">Methyltransferase</keyword>
<dbReference type="InterPro" id="IPR029063">
    <property type="entry name" value="SAM-dependent_MTases_sf"/>
</dbReference>
<evidence type="ECO:0000259" key="1">
    <source>
        <dbReference type="Pfam" id="PF08241"/>
    </source>
</evidence>
<organism evidence="2 3">
    <name type="scientific">Yoonia maritima</name>
    <dbReference type="NCBI Taxonomy" id="1435347"/>
    <lineage>
        <taxon>Bacteria</taxon>
        <taxon>Pseudomonadati</taxon>
        <taxon>Pseudomonadota</taxon>
        <taxon>Alphaproteobacteria</taxon>
        <taxon>Rhodobacterales</taxon>
        <taxon>Paracoccaceae</taxon>
        <taxon>Yoonia</taxon>
    </lineage>
</organism>
<proteinExistence type="predicted"/>
<dbReference type="OrthoDB" id="8153637at2"/>
<dbReference type="InterPro" id="IPR013216">
    <property type="entry name" value="Methyltransf_11"/>
</dbReference>
<dbReference type="RefSeq" id="WP_106359260.1">
    <property type="nucleotide sequence ID" value="NZ_PVTP01000017.1"/>
</dbReference>
<name>A0A2T0VTM0_9RHOB</name>
<dbReference type="GO" id="GO:0008757">
    <property type="term" value="F:S-adenosylmethionine-dependent methyltransferase activity"/>
    <property type="evidence" value="ECO:0007669"/>
    <property type="project" value="InterPro"/>
</dbReference>
<dbReference type="Gene3D" id="3.40.50.150">
    <property type="entry name" value="Vaccinia Virus protein VP39"/>
    <property type="match status" value="1"/>
</dbReference>
<comment type="caution">
    <text evidence="2">The sequence shown here is derived from an EMBL/GenBank/DDBJ whole genome shotgun (WGS) entry which is preliminary data.</text>
</comment>
<dbReference type="InterPro" id="IPR016181">
    <property type="entry name" value="Acyl_CoA_acyltransferase"/>
</dbReference>
<feature type="domain" description="Methyltransferase type 11" evidence="1">
    <location>
        <begin position="202"/>
        <end position="293"/>
    </location>
</feature>
<dbReference type="SUPFAM" id="SSF53335">
    <property type="entry name" value="S-adenosyl-L-methionine-dependent methyltransferases"/>
    <property type="match status" value="1"/>
</dbReference>
<dbReference type="EMBL" id="PVTP01000017">
    <property type="protein sequence ID" value="PRY74531.1"/>
    <property type="molecule type" value="Genomic_DNA"/>
</dbReference>
<dbReference type="AlphaFoldDB" id="A0A2T0VTM0"/>
<keyword evidence="2" id="KW-0830">Ubiquinone</keyword>
<sequence>MITPISTSHIDFSDPLFASLYQDYPTFKEWCAKVSQEPETRKAWIANTPDARLVAIAIIKLGEGVHGDASLSAKLSTFKISEGASAQGIADQLLSSVLLFLVEKGVETLFVTVYPKYEPLLSYLTDRGFRVTEARTPLGEIILTLSLHTKGKITSVINKIAYEVLAKEYIDRAETPGESQEPPQDLASHLTDGLRDCPKRLLELGPGSGSVLAHLGSVGDQVIAVELSPKMASIAQKAAPNASVVIADVQDVDFPDCHFDGVYMGAFIHLFPKEIALKQLLRVRRWLVRSGRIFINTTSELEGSEGFFVKEDYDKKMLRFRSSWTEDAFSQLLSDAGFEVLNRFRTKEVERQKNWIGYLCVAKGEADE</sequence>
<keyword evidence="2" id="KW-0808">Transferase</keyword>
<dbReference type="SUPFAM" id="SSF55729">
    <property type="entry name" value="Acyl-CoA N-acyltransferases (Nat)"/>
    <property type="match status" value="1"/>
</dbReference>
<gene>
    <name evidence="2" type="ORF">CLV80_11749</name>
</gene>
<dbReference type="Proteomes" id="UP000238007">
    <property type="component" value="Unassembled WGS sequence"/>
</dbReference>
<dbReference type="Pfam" id="PF08241">
    <property type="entry name" value="Methyltransf_11"/>
    <property type="match status" value="1"/>
</dbReference>